<keyword evidence="1" id="KW-0560">Oxidoreductase</keyword>
<evidence type="ECO:0000256" key="1">
    <source>
        <dbReference type="ARBA" id="ARBA00023002"/>
    </source>
</evidence>
<dbReference type="Proteomes" id="UP000076842">
    <property type="component" value="Unassembled WGS sequence"/>
</dbReference>
<dbReference type="Gene3D" id="3.20.20.100">
    <property type="entry name" value="NADP-dependent oxidoreductase domain"/>
    <property type="match status" value="1"/>
</dbReference>
<dbReference type="GO" id="GO:0005737">
    <property type="term" value="C:cytoplasm"/>
    <property type="evidence" value="ECO:0007669"/>
    <property type="project" value="TreeGrafter"/>
</dbReference>
<dbReference type="PRINTS" id="PR00069">
    <property type="entry name" value="ALDKETRDTASE"/>
</dbReference>
<keyword evidence="4" id="KW-1185">Reference proteome</keyword>
<organism evidence="3 4">
    <name type="scientific">Calocera cornea HHB12733</name>
    <dbReference type="NCBI Taxonomy" id="1353952"/>
    <lineage>
        <taxon>Eukaryota</taxon>
        <taxon>Fungi</taxon>
        <taxon>Dikarya</taxon>
        <taxon>Basidiomycota</taxon>
        <taxon>Agaricomycotina</taxon>
        <taxon>Dacrymycetes</taxon>
        <taxon>Dacrymycetales</taxon>
        <taxon>Dacrymycetaceae</taxon>
        <taxon>Calocera</taxon>
    </lineage>
</organism>
<evidence type="ECO:0000259" key="2">
    <source>
        <dbReference type="Pfam" id="PF00248"/>
    </source>
</evidence>
<dbReference type="AlphaFoldDB" id="A0A165CUD9"/>
<dbReference type="InterPro" id="IPR050791">
    <property type="entry name" value="Aldo-Keto_reductase"/>
</dbReference>
<sequence>MSLPTRRIGGTSVPIPGWGLMGFSAFYSTDKSDEDFIPNFKVAYEAGCTMWDTADIYSRSGLGQNERLVAKAMKALKIPRKDIFLCTKFGFGLDMKVHGDPAYIKQAIERSLKDLEMDYVDLYYQHRVDPNTPIEETVKAMQELKDAGRIRHIGLSECSAETLRRAAKVAKIDAVQTEYSLWETSIETNGVLDACKELGITLVAYSPLGRGMLSGKFRKHSDLPADDWRRTNPRFSEENFSKNIQLVDQLASFAKAKGCTAGQLALAWVHAQWDGIIAIPGTTRIEALEENIGSVKVELTKEELKEIRAILDQFPVAGTRYDAQSLKGLNI</sequence>
<dbReference type="InterPro" id="IPR020471">
    <property type="entry name" value="AKR"/>
</dbReference>
<evidence type="ECO:0000313" key="3">
    <source>
        <dbReference type="EMBL" id="KZT51414.1"/>
    </source>
</evidence>
<dbReference type="OrthoDB" id="37537at2759"/>
<feature type="domain" description="NADP-dependent oxidoreductase" evidence="2">
    <location>
        <begin position="19"/>
        <end position="311"/>
    </location>
</feature>
<dbReference type="PANTHER" id="PTHR43625:SF40">
    <property type="entry name" value="ALDO-KETO REDUCTASE YAKC [NADP(+)]"/>
    <property type="match status" value="1"/>
</dbReference>
<accession>A0A165CUD9</accession>
<protein>
    <submittedName>
        <fullName evidence="3">Aldo/keto reductase</fullName>
    </submittedName>
</protein>
<gene>
    <name evidence="3" type="ORF">CALCODRAFT_552024</name>
</gene>
<name>A0A165CUD9_9BASI</name>
<dbReference type="Pfam" id="PF00248">
    <property type="entry name" value="Aldo_ket_red"/>
    <property type="match status" value="1"/>
</dbReference>
<dbReference type="InterPro" id="IPR023210">
    <property type="entry name" value="NADP_OxRdtase_dom"/>
</dbReference>
<proteinExistence type="predicted"/>
<dbReference type="EMBL" id="KV424108">
    <property type="protein sequence ID" value="KZT51414.1"/>
    <property type="molecule type" value="Genomic_DNA"/>
</dbReference>
<dbReference type="PANTHER" id="PTHR43625">
    <property type="entry name" value="AFLATOXIN B1 ALDEHYDE REDUCTASE"/>
    <property type="match status" value="1"/>
</dbReference>
<dbReference type="InterPro" id="IPR036812">
    <property type="entry name" value="NAD(P)_OxRdtase_dom_sf"/>
</dbReference>
<dbReference type="GO" id="GO:0016491">
    <property type="term" value="F:oxidoreductase activity"/>
    <property type="evidence" value="ECO:0007669"/>
    <property type="project" value="UniProtKB-KW"/>
</dbReference>
<reference evidence="3 4" key="1">
    <citation type="journal article" date="2016" name="Mol. Biol. Evol.">
        <title>Comparative Genomics of Early-Diverging Mushroom-Forming Fungi Provides Insights into the Origins of Lignocellulose Decay Capabilities.</title>
        <authorList>
            <person name="Nagy L.G."/>
            <person name="Riley R."/>
            <person name="Tritt A."/>
            <person name="Adam C."/>
            <person name="Daum C."/>
            <person name="Floudas D."/>
            <person name="Sun H."/>
            <person name="Yadav J.S."/>
            <person name="Pangilinan J."/>
            <person name="Larsson K.H."/>
            <person name="Matsuura K."/>
            <person name="Barry K."/>
            <person name="Labutti K."/>
            <person name="Kuo R."/>
            <person name="Ohm R.A."/>
            <person name="Bhattacharya S.S."/>
            <person name="Shirouzu T."/>
            <person name="Yoshinaga Y."/>
            <person name="Martin F.M."/>
            <person name="Grigoriev I.V."/>
            <person name="Hibbett D.S."/>
        </authorList>
    </citation>
    <scope>NUCLEOTIDE SEQUENCE [LARGE SCALE GENOMIC DNA]</scope>
    <source>
        <strain evidence="3 4">HHB12733</strain>
    </source>
</reference>
<dbReference type="STRING" id="1353952.A0A165CUD9"/>
<evidence type="ECO:0000313" key="4">
    <source>
        <dbReference type="Proteomes" id="UP000076842"/>
    </source>
</evidence>
<dbReference type="InParanoid" id="A0A165CUD9"/>
<dbReference type="SUPFAM" id="SSF51430">
    <property type="entry name" value="NAD(P)-linked oxidoreductase"/>
    <property type="match status" value="1"/>
</dbReference>